<dbReference type="PANTHER" id="PTHR34599">
    <property type="entry name" value="PEROXIDASE-RELATED"/>
    <property type="match status" value="1"/>
</dbReference>
<dbReference type="InterPro" id="IPR000326">
    <property type="entry name" value="PAP2/HPO"/>
</dbReference>
<dbReference type="KEGG" id="sls:SLINC_0166"/>
<dbReference type="Gene3D" id="1.10.606.20">
    <property type="match status" value="1"/>
</dbReference>
<proteinExistence type="predicted"/>
<organism evidence="1 2">
    <name type="scientific">Streptomyces lincolnensis</name>
    <dbReference type="NCBI Taxonomy" id="1915"/>
    <lineage>
        <taxon>Bacteria</taxon>
        <taxon>Bacillati</taxon>
        <taxon>Actinomycetota</taxon>
        <taxon>Actinomycetes</taxon>
        <taxon>Kitasatosporales</taxon>
        <taxon>Streptomycetaceae</taxon>
        <taxon>Streptomyces</taxon>
    </lineage>
</organism>
<dbReference type="RefSeq" id="WP_079164347.1">
    <property type="nucleotide sequence ID" value="NZ_CP016438.1"/>
</dbReference>
<dbReference type="Pfam" id="PF01569">
    <property type="entry name" value="PAP2"/>
    <property type="match status" value="1"/>
</dbReference>
<dbReference type="CDD" id="cd03398">
    <property type="entry name" value="PAP2_haloperoxidase"/>
    <property type="match status" value="1"/>
</dbReference>
<dbReference type="InterPro" id="IPR036938">
    <property type="entry name" value="PAP2/HPO_sf"/>
</dbReference>
<dbReference type="SUPFAM" id="SSF48317">
    <property type="entry name" value="Acid phosphatase/Vanadium-dependent haloperoxidase"/>
    <property type="match status" value="1"/>
</dbReference>
<dbReference type="AlphaFoldDB" id="A0A1B1M177"/>
<sequence length="429" mass="46031">MTQRQLAGSVRGLRRIAVLTALALTVPLTATTAEAHSGVEASPGNPVIAWNIHAQTAIYDTAKQSPTTSTRSFAIVQGAVYDAVNAVAGRPYEPLVSAPRSRPGDSTAAAVAAAAHDTLLWLFPGQAESLKARYDEALAKIPDGRAEDGGVAVGRAAAAAMTESRRDDGFDPTAPWTVGTEPGEYRLTPPGYVNVGAWVPNLKPFVVPDAGAYRVKPPPALTGAAWARDLNEVKSLGAATSTVRTEDQTEAAIWWDDPRMVEWSITRQLAGEHRLSSLRTARLLAMVYVASADTLIACYKAKAHWNFWRPVTAIPLAGTDGNAATDPDPDWTPLRVTAPSPEYPSGHACFTTAVMTALGSFFGRDDLTFAAYSPASGTTRHYDSFQEATAELLEARIWAGVHYRFASEHGHRLGLAVTRDVLNRAFQRR</sequence>
<dbReference type="InterPro" id="IPR052559">
    <property type="entry name" value="V-haloperoxidase"/>
</dbReference>
<accession>A0A1B1M177</accession>
<dbReference type="OrthoDB" id="103227at2"/>
<dbReference type="STRING" id="1915.SLINC_0166"/>
<dbReference type="PATRIC" id="fig|1915.4.peg.233"/>
<dbReference type="Proteomes" id="UP000092598">
    <property type="component" value="Chromosome"/>
</dbReference>
<name>A0A1B1M177_STRLN</name>
<keyword evidence="2" id="KW-1185">Reference proteome</keyword>
<evidence type="ECO:0000313" key="1">
    <source>
        <dbReference type="EMBL" id="ANS62390.1"/>
    </source>
</evidence>
<dbReference type="EMBL" id="CP016438">
    <property type="protein sequence ID" value="ANS62390.1"/>
    <property type="molecule type" value="Genomic_DNA"/>
</dbReference>
<gene>
    <name evidence="1" type="ORF">SLINC_0166</name>
</gene>
<dbReference type="PANTHER" id="PTHR34599:SF1">
    <property type="entry name" value="PHOSPHATIDIC ACID PHOSPHATASE TYPE 2_HALOPEROXIDASE DOMAIN-CONTAINING PROTEIN"/>
    <property type="match status" value="1"/>
</dbReference>
<reference evidence="1 2" key="1">
    <citation type="submission" date="2016-07" db="EMBL/GenBank/DDBJ databases">
        <title>Enhancement of antibiotic productionsby engineered nitrateutilization in actinobacteria.</title>
        <authorList>
            <person name="Meng S.C."/>
        </authorList>
    </citation>
    <scope>NUCLEOTIDE SEQUENCE [LARGE SCALE GENOMIC DNA]</scope>
    <source>
        <strain evidence="1 2">NRRL 2936</strain>
    </source>
</reference>
<protein>
    <submittedName>
        <fullName evidence="1">Phosphoesterase PA-phosphatase related</fullName>
    </submittedName>
</protein>
<evidence type="ECO:0000313" key="2">
    <source>
        <dbReference type="Proteomes" id="UP000092598"/>
    </source>
</evidence>